<keyword evidence="6" id="KW-0067">ATP-binding</keyword>
<dbReference type="SUPFAM" id="SSF56112">
    <property type="entry name" value="Protein kinase-like (PK-like)"/>
    <property type="match status" value="1"/>
</dbReference>
<dbReference type="InterPro" id="IPR011009">
    <property type="entry name" value="Kinase-like_dom_sf"/>
</dbReference>
<dbReference type="EMBL" id="QUTH01007152">
    <property type="protein sequence ID" value="RHZ05314.1"/>
    <property type="molecule type" value="Genomic_DNA"/>
</dbReference>
<dbReference type="PANTHER" id="PTHR24345">
    <property type="entry name" value="SERINE/THREONINE-PROTEIN KINASE PLK"/>
    <property type="match status" value="1"/>
</dbReference>
<keyword evidence="4" id="KW-0547">Nucleotide-binding</keyword>
<dbReference type="Proteomes" id="UP000285430">
    <property type="component" value="Unassembled WGS sequence"/>
</dbReference>
<keyword evidence="2" id="KW-0723">Serine/threonine-protein kinase</keyword>
<dbReference type="VEuPathDB" id="FungiDB:H257_12306"/>
<accession>A0A3R7AST3</accession>
<comment type="caution">
    <text evidence="9">The sequence shown here is derived from an EMBL/GenBank/DDBJ whole genome shotgun (WGS) entry which is preliminary data.</text>
</comment>
<dbReference type="PROSITE" id="PS50011">
    <property type="entry name" value="PROTEIN_KINASE_DOM"/>
    <property type="match status" value="1"/>
</dbReference>
<feature type="domain" description="Protein kinase" evidence="8">
    <location>
        <begin position="4"/>
        <end position="275"/>
    </location>
</feature>
<protein>
    <recommendedName>
        <fullName evidence="8">Protein kinase domain-containing protein</fullName>
    </recommendedName>
</protein>
<dbReference type="Pfam" id="PF14922">
    <property type="entry name" value="FWWh"/>
    <property type="match status" value="1"/>
</dbReference>
<evidence type="ECO:0000313" key="12">
    <source>
        <dbReference type="Proteomes" id="UP000285712"/>
    </source>
</evidence>
<gene>
    <name evidence="9" type="ORF">DYB35_001649</name>
    <name evidence="10" type="ORF">DYB37_007054</name>
</gene>
<dbReference type="Proteomes" id="UP000285712">
    <property type="component" value="Unassembled WGS sequence"/>
</dbReference>
<evidence type="ECO:0000313" key="9">
    <source>
        <dbReference type="EMBL" id="RHY87766.1"/>
    </source>
</evidence>
<feature type="region of interest" description="Disordered" evidence="7">
    <location>
        <begin position="750"/>
        <end position="770"/>
    </location>
</feature>
<evidence type="ECO:0000256" key="6">
    <source>
        <dbReference type="ARBA" id="ARBA00022840"/>
    </source>
</evidence>
<evidence type="ECO:0000313" key="10">
    <source>
        <dbReference type="EMBL" id="RHZ05314.1"/>
    </source>
</evidence>
<feature type="region of interest" description="Disordered" evidence="7">
    <location>
        <begin position="279"/>
        <end position="312"/>
    </location>
</feature>
<dbReference type="PANTHER" id="PTHR24345:SF91">
    <property type="entry name" value="SERINE_THREONINE-PROTEIN KINASE PLK4"/>
    <property type="match status" value="1"/>
</dbReference>
<dbReference type="Gene3D" id="1.10.510.10">
    <property type="entry name" value="Transferase(Phosphotransferase) domain 1"/>
    <property type="match status" value="1"/>
</dbReference>
<dbReference type="GO" id="GO:0005634">
    <property type="term" value="C:nucleus"/>
    <property type="evidence" value="ECO:0007669"/>
    <property type="project" value="TreeGrafter"/>
</dbReference>
<proteinExistence type="inferred from homology"/>
<evidence type="ECO:0000256" key="4">
    <source>
        <dbReference type="ARBA" id="ARBA00022741"/>
    </source>
</evidence>
<evidence type="ECO:0000256" key="3">
    <source>
        <dbReference type="ARBA" id="ARBA00022679"/>
    </source>
</evidence>
<keyword evidence="3" id="KW-0808">Transferase</keyword>
<dbReference type="InterPro" id="IPR000719">
    <property type="entry name" value="Prot_kinase_dom"/>
</dbReference>
<evidence type="ECO:0000256" key="2">
    <source>
        <dbReference type="ARBA" id="ARBA00022527"/>
    </source>
</evidence>
<name>A0A3R7AST3_APHAT</name>
<organism evidence="9 12">
    <name type="scientific">Aphanomyces astaci</name>
    <name type="common">Crayfish plague agent</name>
    <dbReference type="NCBI Taxonomy" id="112090"/>
    <lineage>
        <taxon>Eukaryota</taxon>
        <taxon>Sar</taxon>
        <taxon>Stramenopiles</taxon>
        <taxon>Oomycota</taxon>
        <taxon>Saprolegniomycetes</taxon>
        <taxon>Saprolegniales</taxon>
        <taxon>Verrucalvaceae</taxon>
        <taxon>Aphanomyces</taxon>
    </lineage>
</organism>
<feature type="compositionally biased region" description="Polar residues" evidence="7">
    <location>
        <begin position="576"/>
        <end position="593"/>
    </location>
</feature>
<evidence type="ECO:0000256" key="7">
    <source>
        <dbReference type="SAM" id="MobiDB-lite"/>
    </source>
</evidence>
<dbReference type="GO" id="GO:0004674">
    <property type="term" value="F:protein serine/threonine kinase activity"/>
    <property type="evidence" value="ECO:0007669"/>
    <property type="project" value="UniProtKB-KW"/>
</dbReference>
<evidence type="ECO:0000259" key="8">
    <source>
        <dbReference type="PROSITE" id="PS50011"/>
    </source>
</evidence>
<dbReference type="AlphaFoldDB" id="A0A3R7AST3"/>
<evidence type="ECO:0000256" key="1">
    <source>
        <dbReference type="ARBA" id="ARBA00008666"/>
    </source>
</evidence>
<dbReference type="EMBL" id="QUTG01004592">
    <property type="protein sequence ID" value="RHY87766.1"/>
    <property type="molecule type" value="Genomic_DNA"/>
</dbReference>
<sequence length="782" mass="88037">MHRYTISNVLADALYGKVHLCRDRITGDSVAIKCMCVVSAATKVSTGGLRIQEDVSMEKHVNQTLDARGGHPHILRMRTAFVEAGYEYFVLDFCALGELYAVLDEAPGGLFGNDRASRYFCQIVSGVRFLHQSGFAHRDLSLENVLVDGNDNCQVCDFGLAASSSHLQAERVGKSFYMAPEVVANDAVYDASKADVWSLGMMLFVMLTGQPMFDVAEHNDDRFHFLATKGLRRLVTAWNLDSLVTAEAMCLLQGMLTVDPALSVPLVACYCMSRVEPDPGGSTASSKDDEVQSTEPTGFHVVSSPEAKHSNDWRPSFLTETILSPHTLPPEATHTNRLLANVLKKLASHNDHNGQETKSKYRALIQKAAQRTIMIVRAKHSAQTVQKITVRFSNHQPTDLPRTVKLPLLKEKIVCHNRYDDSRKSTVLFRQVFESSPELEAIVKDMFWYIVSSEFQVRVMEKLPDAMSQLLFLALHDAFPISRYLFDDDVRKKLITICYSWFVGFVPSKIAWEHWLPELSMQSQRKSAGLHEFPALRNRVRRAERLEKIKTIEIQNHQKNVKLMKAEDVDEALHRPQNQNQEPTSGDGATNQVKHPLPVVSQRLKSLERATYSLRNSPLITTFLKRHNLEHNAKGLNVDLRLTNDSDHHLGKQEALHQKGAPMQRKRPVLDANSYNDLVTKFEAHGKQLKAQYASEKALMQQQNEDSKALYAAAQKHLSDQYHTITSRSRGVHELSNMLVCKAQGTTDAMNNSKQQLPVPQPPGRHHHRILGTPRRTNAIAP</sequence>
<keyword evidence="5" id="KW-0418">Kinase</keyword>
<reference evidence="11 12" key="1">
    <citation type="submission" date="2018-08" db="EMBL/GenBank/DDBJ databases">
        <title>Aphanomyces genome sequencing and annotation.</title>
        <authorList>
            <person name="Minardi D."/>
            <person name="Oidtmann B."/>
            <person name="Van Der Giezen M."/>
            <person name="Studholme D.J."/>
        </authorList>
    </citation>
    <scope>NUCLEOTIDE SEQUENCE [LARGE SCALE GENOMIC DNA]</scope>
    <source>
        <strain evidence="10 11">Da</strain>
        <strain evidence="9 12">Sv</strain>
    </source>
</reference>
<evidence type="ECO:0000313" key="11">
    <source>
        <dbReference type="Proteomes" id="UP000285430"/>
    </source>
</evidence>
<feature type="region of interest" description="Disordered" evidence="7">
    <location>
        <begin position="576"/>
        <end position="595"/>
    </location>
</feature>
<dbReference type="Pfam" id="PF00069">
    <property type="entry name" value="Pkinase"/>
    <property type="match status" value="1"/>
</dbReference>
<dbReference type="GO" id="GO:0005524">
    <property type="term" value="F:ATP binding"/>
    <property type="evidence" value="ECO:0007669"/>
    <property type="project" value="UniProtKB-KW"/>
</dbReference>
<evidence type="ECO:0000256" key="5">
    <source>
        <dbReference type="ARBA" id="ARBA00022777"/>
    </source>
</evidence>
<comment type="similarity">
    <text evidence="1">Belongs to the FAM227 family.</text>
</comment>
<dbReference type="InterPro" id="IPR029417">
    <property type="entry name" value="FAM227"/>
</dbReference>